<dbReference type="InterPro" id="IPR051011">
    <property type="entry name" value="Metal_resp_trans_reg"/>
</dbReference>
<name>A0A242K1Q3_9ENTE</name>
<dbReference type="InterPro" id="IPR036390">
    <property type="entry name" value="WH_DNA-bd_sf"/>
</dbReference>
<dbReference type="PANTHER" id="PTHR43132">
    <property type="entry name" value="ARSENICAL RESISTANCE OPERON REPRESSOR ARSR-RELATED"/>
    <property type="match status" value="1"/>
</dbReference>
<dbReference type="EMBL" id="CP147247">
    <property type="protein sequence ID" value="WYJ91623.1"/>
    <property type="molecule type" value="Genomic_DNA"/>
</dbReference>
<keyword evidence="1" id="KW-0805">Transcription regulation</keyword>
<dbReference type="EMBL" id="NGMM01000007">
    <property type="protein sequence ID" value="OTP11589.1"/>
    <property type="molecule type" value="Genomic_DNA"/>
</dbReference>
<evidence type="ECO:0000256" key="1">
    <source>
        <dbReference type="ARBA" id="ARBA00023015"/>
    </source>
</evidence>
<dbReference type="PRINTS" id="PR00778">
    <property type="entry name" value="HTHARSR"/>
</dbReference>
<dbReference type="AlphaFoldDB" id="A0A242K1Q3"/>
<evidence type="ECO:0000256" key="3">
    <source>
        <dbReference type="ARBA" id="ARBA00023163"/>
    </source>
</evidence>
<dbReference type="SUPFAM" id="SSF46785">
    <property type="entry name" value="Winged helix' DNA-binding domain"/>
    <property type="match status" value="1"/>
</dbReference>
<protein>
    <recommendedName>
        <fullName evidence="4">HTH arsR-type domain-containing protein</fullName>
    </recommendedName>
</protein>
<feature type="domain" description="HTH arsR-type" evidence="4">
    <location>
        <begin position="231"/>
        <end position="324"/>
    </location>
</feature>
<dbReference type="Gene3D" id="1.10.10.10">
    <property type="entry name" value="Winged helix-like DNA-binding domain superfamily/Winged helix DNA-binding domain"/>
    <property type="match status" value="1"/>
</dbReference>
<accession>A0A242K1Q3</accession>
<dbReference type="InterPro" id="IPR001845">
    <property type="entry name" value="HTH_ArsR_DNA-bd_dom"/>
</dbReference>
<dbReference type="InterPro" id="IPR036388">
    <property type="entry name" value="WH-like_DNA-bd_sf"/>
</dbReference>
<evidence type="ECO:0000313" key="5">
    <source>
        <dbReference type="EMBL" id="OTP11589.1"/>
    </source>
</evidence>
<dbReference type="InterPro" id="IPR011991">
    <property type="entry name" value="ArsR-like_HTH"/>
</dbReference>
<dbReference type="GO" id="GO:0003700">
    <property type="term" value="F:DNA-binding transcription factor activity"/>
    <property type="evidence" value="ECO:0007669"/>
    <property type="project" value="InterPro"/>
</dbReference>
<sequence>MKITIEQSFICEAAIAASYLAQKKTDELFELFSEEVILDWSTRYEAFLNQQNQMYFPMLFLWDFLSEAPDKNDLTSFFASINKLSTIQLLKKMLPGLSKKEIEQEQFIFEKAYSGFKNEAAFKVFLHAPREMFQTAEQLLTEISQKAFLKSITIPAEEFQAAQTWLTTLTEKSSYIEMLRTVTGKPLPDFPEPKSAVLIPTKAYHIPVIAHSDDFSKQLLTFPVSFAGPEEVKISRARAVKTLKVLADETRLELIELLLQKSYSGKDLAELLAIRPASISHHIQQLREAGLLMEYREGNTKFFGINKRILRQTQDYLEKMKIKEH</sequence>
<keyword evidence="7" id="KW-1185">Reference proteome</keyword>
<dbReference type="CDD" id="cd00090">
    <property type="entry name" value="HTH_ARSR"/>
    <property type="match status" value="1"/>
</dbReference>
<dbReference type="Proteomes" id="UP000195141">
    <property type="component" value="Chromosome"/>
</dbReference>
<gene>
    <name evidence="6" type="ORF">A5888_003391</name>
    <name evidence="5" type="ORF">A5888_003688</name>
</gene>
<dbReference type="PROSITE" id="PS50987">
    <property type="entry name" value="HTH_ARSR_2"/>
    <property type="match status" value="1"/>
</dbReference>
<keyword evidence="3" id="KW-0804">Transcription</keyword>
<dbReference type="RefSeq" id="WP_086350671.1">
    <property type="nucleotide sequence ID" value="NZ_CP147247.1"/>
</dbReference>
<dbReference type="SMART" id="SM00418">
    <property type="entry name" value="HTH_ARSR"/>
    <property type="match status" value="1"/>
</dbReference>
<dbReference type="NCBIfam" id="NF033788">
    <property type="entry name" value="HTH_metalloreg"/>
    <property type="match status" value="1"/>
</dbReference>
<reference evidence="6" key="2">
    <citation type="submission" date="2017-05" db="EMBL/GenBank/DDBJ databases">
        <authorList>
            <consortium name="The Broad Institute Genomics Platform"/>
            <consortium name="The Broad Institute Genomic Center for Infectious Diseases"/>
            <person name="Earl A."/>
            <person name="Manson A."/>
            <person name="Schwartman J."/>
            <person name="Gilmore M."/>
            <person name="Abouelleil A."/>
            <person name="Cao P."/>
            <person name="Chapman S."/>
            <person name="Cusick C."/>
            <person name="Shea T."/>
            <person name="Young S."/>
            <person name="Neafsey D."/>
            <person name="Nusbaum C."/>
            <person name="Birren B."/>
        </authorList>
    </citation>
    <scope>NUCLEOTIDE SEQUENCE</scope>
    <source>
        <strain evidence="6">9E7_DIV0242</strain>
    </source>
</reference>
<evidence type="ECO:0000259" key="4">
    <source>
        <dbReference type="PROSITE" id="PS50987"/>
    </source>
</evidence>
<evidence type="ECO:0000313" key="7">
    <source>
        <dbReference type="Proteomes" id="UP000195141"/>
    </source>
</evidence>
<keyword evidence="2" id="KW-0238">DNA-binding</keyword>
<evidence type="ECO:0000256" key="2">
    <source>
        <dbReference type="ARBA" id="ARBA00023125"/>
    </source>
</evidence>
<organism evidence="5">
    <name type="scientific">Candidatus Enterococcus clewellii</name>
    <dbReference type="NCBI Taxonomy" id="1834193"/>
    <lineage>
        <taxon>Bacteria</taxon>
        <taxon>Bacillati</taxon>
        <taxon>Bacillota</taxon>
        <taxon>Bacilli</taxon>
        <taxon>Lactobacillales</taxon>
        <taxon>Enterococcaceae</taxon>
        <taxon>Enterococcus</taxon>
    </lineage>
</organism>
<reference evidence="5" key="1">
    <citation type="submission" date="2017-05" db="EMBL/GenBank/DDBJ databases">
        <title>The Genome Sequence of Enterococcus sp. 9E7_DIV0242.</title>
        <authorList>
            <consortium name="The Broad Institute Genomics Platform"/>
            <consortium name="The Broad Institute Genomic Center for Infectious Diseases"/>
            <person name="Earl A."/>
            <person name="Manson A."/>
            <person name="Schwartman J."/>
            <person name="Gilmore M."/>
            <person name="Abouelleil A."/>
            <person name="Cao P."/>
            <person name="Chapman S."/>
            <person name="Cusick C."/>
            <person name="Shea T."/>
            <person name="Young S."/>
            <person name="Neafsey D."/>
            <person name="Nusbaum C."/>
            <person name="Birren B."/>
        </authorList>
    </citation>
    <scope>NUCLEOTIDE SEQUENCE [LARGE SCALE GENOMIC DNA]</scope>
    <source>
        <strain evidence="5">9E7_DIV0242</strain>
    </source>
</reference>
<evidence type="ECO:0000313" key="6">
    <source>
        <dbReference type="EMBL" id="WYJ91623.1"/>
    </source>
</evidence>
<dbReference type="OrthoDB" id="9798835at2"/>
<dbReference type="GO" id="GO:0003677">
    <property type="term" value="F:DNA binding"/>
    <property type="evidence" value="ECO:0007669"/>
    <property type="project" value="UniProtKB-KW"/>
</dbReference>
<reference evidence="6" key="3">
    <citation type="submission" date="2024-03" db="EMBL/GenBank/DDBJ databases">
        <title>The Genome Sequence of Enterococcus sp. DIV0242b.</title>
        <authorList>
            <consortium name="The Broad Institute Genomics Platform"/>
            <consortium name="The Broad Institute Microbial Omics Core"/>
            <consortium name="The Broad Institute Genomic Center for Infectious Diseases"/>
            <person name="Earl A."/>
            <person name="Manson A."/>
            <person name="Gilmore M."/>
            <person name="Schwartman J."/>
            <person name="Shea T."/>
            <person name="Abouelleil A."/>
            <person name="Cao P."/>
            <person name="Chapman S."/>
            <person name="Cusick C."/>
            <person name="Young S."/>
            <person name="Neafsey D."/>
            <person name="Nusbaum C."/>
            <person name="Birren B."/>
        </authorList>
    </citation>
    <scope>NUCLEOTIDE SEQUENCE</scope>
    <source>
        <strain evidence="6">9E7_DIV0242</strain>
    </source>
</reference>
<dbReference type="Pfam" id="PF01022">
    <property type="entry name" value="HTH_5"/>
    <property type="match status" value="1"/>
</dbReference>
<dbReference type="PANTHER" id="PTHR43132:SF2">
    <property type="entry name" value="ARSENICAL RESISTANCE OPERON REPRESSOR ARSR-RELATED"/>
    <property type="match status" value="1"/>
</dbReference>
<proteinExistence type="predicted"/>